<evidence type="ECO:0000256" key="1">
    <source>
        <dbReference type="SAM" id="MobiDB-lite"/>
    </source>
</evidence>
<accession>A0AAF0E0I5</accession>
<keyword evidence="3" id="KW-1185">Reference proteome</keyword>
<dbReference type="GO" id="GO:0007059">
    <property type="term" value="P:chromosome segregation"/>
    <property type="evidence" value="ECO:0007669"/>
    <property type="project" value="InterPro"/>
</dbReference>
<dbReference type="GO" id="GO:0051301">
    <property type="term" value="P:cell division"/>
    <property type="evidence" value="ECO:0007669"/>
    <property type="project" value="InterPro"/>
</dbReference>
<reference evidence="2" key="1">
    <citation type="submission" date="2023-03" db="EMBL/GenBank/DDBJ databases">
        <title>Mating type loci evolution in Malassezia.</title>
        <authorList>
            <person name="Coelho M.A."/>
        </authorList>
    </citation>
    <scope>NUCLEOTIDE SEQUENCE</scope>
    <source>
        <strain evidence="2">CBS 7876</strain>
    </source>
</reference>
<protein>
    <submittedName>
        <fullName evidence="2">Uncharacterized protein</fullName>
    </submittedName>
</protein>
<feature type="region of interest" description="Disordered" evidence="1">
    <location>
        <begin position="332"/>
        <end position="353"/>
    </location>
</feature>
<dbReference type="PANTHER" id="PTHR14778">
    <property type="entry name" value="KINETOCHORE-ASSOCIATED PROTEIN DSN1 HOMOLOG"/>
    <property type="match status" value="1"/>
</dbReference>
<feature type="region of interest" description="Disordered" evidence="1">
    <location>
        <begin position="132"/>
        <end position="151"/>
    </location>
</feature>
<organism evidence="2 3">
    <name type="scientific">Malassezia obtusa</name>
    <dbReference type="NCBI Taxonomy" id="76774"/>
    <lineage>
        <taxon>Eukaryota</taxon>
        <taxon>Fungi</taxon>
        <taxon>Dikarya</taxon>
        <taxon>Basidiomycota</taxon>
        <taxon>Ustilaginomycotina</taxon>
        <taxon>Malasseziomycetes</taxon>
        <taxon>Malasseziales</taxon>
        <taxon>Malasseziaceae</taxon>
        <taxon>Malassezia</taxon>
    </lineage>
</organism>
<dbReference type="Pfam" id="PF08202">
    <property type="entry name" value="MIS13"/>
    <property type="match status" value="1"/>
</dbReference>
<name>A0AAF0E0I5_9BASI</name>
<evidence type="ECO:0000313" key="2">
    <source>
        <dbReference type="EMBL" id="WFD03071.1"/>
    </source>
</evidence>
<proteinExistence type="predicted"/>
<dbReference type="PANTHER" id="PTHR14778:SF2">
    <property type="entry name" value="KINETOCHORE-ASSOCIATED PROTEIN DSN1 HOMOLOG"/>
    <property type="match status" value="1"/>
</dbReference>
<dbReference type="InterPro" id="IPR013218">
    <property type="entry name" value="Dsn1/Mis13"/>
</dbReference>
<dbReference type="AlphaFoldDB" id="A0AAF0E0I5"/>
<feature type="region of interest" description="Disordered" evidence="1">
    <location>
        <begin position="360"/>
        <end position="379"/>
    </location>
</feature>
<evidence type="ECO:0000313" key="3">
    <source>
        <dbReference type="Proteomes" id="UP001214603"/>
    </source>
</evidence>
<gene>
    <name evidence="2" type="ORF">MOBT1_001760</name>
</gene>
<dbReference type="Proteomes" id="UP001214603">
    <property type="component" value="Chromosome 3"/>
</dbReference>
<dbReference type="EMBL" id="CP119936">
    <property type="protein sequence ID" value="WFD03071.1"/>
    <property type="molecule type" value="Genomic_DNA"/>
</dbReference>
<sequence length="391" mass="43061">MNVKGMRRMSSLRDGAPAYPHIDVPDQVLYRHCSDQAPPVVRMKHLLNWTLHRSIPQALGEEALPRLGKSATRSREVALLQPIPAHAASALTDQEKQKFAETAPILRKVIDDTLRDLNDGLIGISWLRQSKDQEHRSLQPHPRNQSNAHAAQQLEGMQRQLQAELEAWEEHEAGVQQLHAEADRFEMLAAQAREQNARGKARSTPDEDADEDHAIAAEIERALSGAVDGDEEAPQWTAADLDDVTRAQLELADNVLQSVDDLNAAVVAKQQDEPGAEIPGTETDAHLRTLEFSIDRLQTRLHTISQLDEVASKYLGQVATRASQALQERTSAGLASFAAPHGEEEGAEPSEQQRLDRLLAGVREPSESAAPDAAATHTDTRELLRALARPK</sequence>
<dbReference type="GO" id="GO:0000444">
    <property type="term" value="C:MIS12/MIND type complex"/>
    <property type="evidence" value="ECO:0007669"/>
    <property type="project" value="InterPro"/>
</dbReference>
<feature type="compositionally biased region" description="Low complexity" evidence="1">
    <location>
        <begin position="367"/>
        <end position="377"/>
    </location>
</feature>